<dbReference type="Proteomes" id="UP000050525">
    <property type="component" value="Unassembled WGS sequence"/>
</dbReference>
<name>A0A151PF35_ALLMI</name>
<keyword evidence="2" id="KW-1185">Reference proteome</keyword>
<sequence>MMALFTPDLQLFSPQWCPSLLTHSSLVPAALRTRTSRHRFPLRGPRAVLVPGRCPAGSGATRLGAARFPGPATDTAWG</sequence>
<evidence type="ECO:0000313" key="2">
    <source>
        <dbReference type="Proteomes" id="UP000050525"/>
    </source>
</evidence>
<comment type="caution">
    <text evidence="1">The sequence shown here is derived from an EMBL/GenBank/DDBJ whole genome shotgun (WGS) entry which is preliminary data.</text>
</comment>
<dbReference type="AlphaFoldDB" id="A0A151PF35"/>
<gene>
    <name evidence="1" type="ORF">Y1Q_0019729</name>
</gene>
<protein>
    <submittedName>
        <fullName evidence="1">Uncharacterized protein</fullName>
    </submittedName>
</protein>
<reference evidence="1 2" key="1">
    <citation type="journal article" date="2012" name="Genome Biol.">
        <title>Sequencing three crocodilian genomes to illuminate the evolution of archosaurs and amniotes.</title>
        <authorList>
            <person name="St John J.A."/>
            <person name="Braun E.L."/>
            <person name="Isberg S.R."/>
            <person name="Miles L.G."/>
            <person name="Chong A.Y."/>
            <person name="Gongora J."/>
            <person name="Dalzell P."/>
            <person name="Moran C."/>
            <person name="Bed'hom B."/>
            <person name="Abzhanov A."/>
            <person name="Burgess S.C."/>
            <person name="Cooksey A.M."/>
            <person name="Castoe T.A."/>
            <person name="Crawford N.G."/>
            <person name="Densmore L.D."/>
            <person name="Drew J.C."/>
            <person name="Edwards S.V."/>
            <person name="Faircloth B.C."/>
            <person name="Fujita M.K."/>
            <person name="Greenwold M.J."/>
            <person name="Hoffmann F.G."/>
            <person name="Howard J.M."/>
            <person name="Iguchi T."/>
            <person name="Janes D.E."/>
            <person name="Khan S.Y."/>
            <person name="Kohno S."/>
            <person name="de Koning A.J."/>
            <person name="Lance S.L."/>
            <person name="McCarthy F.M."/>
            <person name="McCormack J.E."/>
            <person name="Merchant M.E."/>
            <person name="Peterson D.G."/>
            <person name="Pollock D.D."/>
            <person name="Pourmand N."/>
            <person name="Raney B.J."/>
            <person name="Roessler K.A."/>
            <person name="Sanford J.R."/>
            <person name="Sawyer R.H."/>
            <person name="Schmidt C.J."/>
            <person name="Triplett E.W."/>
            <person name="Tuberville T.D."/>
            <person name="Venegas-Anaya M."/>
            <person name="Howard J.T."/>
            <person name="Jarvis E.D."/>
            <person name="Guillette L.J.Jr."/>
            <person name="Glenn T.C."/>
            <person name="Green R.E."/>
            <person name="Ray D.A."/>
        </authorList>
    </citation>
    <scope>NUCLEOTIDE SEQUENCE [LARGE SCALE GENOMIC DNA]</scope>
    <source>
        <strain evidence="1">KSC_2009_1</strain>
    </source>
</reference>
<organism evidence="1 2">
    <name type="scientific">Alligator mississippiensis</name>
    <name type="common">American alligator</name>
    <dbReference type="NCBI Taxonomy" id="8496"/>
    <lineage>
        <taxon>Eukaryota</taxon>
        <taxon>Metazoa</taxon>
        <taxon>Chordata</taxon>
        <taxon>Craniata</taxon>
        <taxon>Vertebrata</taxon>
        <taxon>Euteleostomi</taxon>
        <taxon>Archelosauria</taxon>
        <taxon>Archosauria</taxon>
        <taxon>Crocodylia</taxon>
        <taxon>Alligatoridae</taxon>
        <taxon>Alligatorinae</taxon>
        <taxon>Alligator</taxon>
    </lineage>
</organism>
<proteinExistence type="predicted"/>
<evidence type="ECO:0000313" key="1">
    <source>
        <dbReference type="EMBL" id="KYO47630.1"/>
    </source>
</evidence>
<accession>A0A151PF35</accession>
<dbReference type="EMBL" id="AKHW03000416">
    <property type="protein sequence ID" value="KYO47630.1"/>
    <property type="molecule type" value="Genomic_DNA"/>
</dbReference>